<protein>
    <recommendedName>
        <fullName evidence="8">MULE transposase domain-containing protein</fullName>
    </recommendedName>
</protein>
<dbReference type="Proteomes" id="UP001549920">
    <property type="component" value="Unassembled WGS sequence"/>
</dbReference>
<dbReference type="PANTHER" id="PTHR47160:SF10">
    <property type="entry name" value="MULE TRANSPOSASE DOMAIN-CONTAINING PROTEIN"/>
    <property type="match status" value="1"/>
</dbReference>
<evidence type="ECO:0000259" key="5">
    <source>
        <dbReference type="Pfam" id="PF10551"/>
    </source>
</evidence>
<dbReference type="Pfam" id="PF10551">
    <property type="entry name" value="MULE"/>
    <property type="match status" value="1"/>
</dbReference>
<keyword evidence="1" id="KW-0479">Metal-binding</keyword>
<dbReference type="Gene3D" id="2.20.25.240">
    <property type="match status" value="1"/>
</dbReference>
<keyword evidence="3" id="KW-0862">Zinc</keyword>
<comment type="caution">
    <text evidence="6">The sequence shown here is derived from an EMBL/GenBank/DDBJ whole genome shotgun (WGS) entry which is preliminary data.</text>
</comment>
<evidence type="ECO:0000313" key="7">
    <source>
        <dbReference type="Proteomes" id="UP001549920"/>
    </source>
</evidence>
<dbReference type="PANTHER" id="PTHR47160">
    <property type="entry name" value="PUTATIVE-RELATED"/>
    <property type="match status" value="1"/>
</dbReference>
<evidence type="ECO:0000313" key="6">
    <source>
        <dbReference type="EMBL" id="KAL0879715.1"/>
    </source>
</evidence>
<organism evidence="6 7">
    <name type="scientific">Loxostege sticticalis</name>
    <name type="common">Beet webworm moth</name>
    <dbReference type="NCBI Taxonomy" id="481309"/>
    <lineage>
        <taxon>Eukaryota</taxon>
        <taxon>Metazoa</taxon>
        <taxon>Ecdysozoa</taxon>
        <taxon>Arthropoda</taxon>
        <taxon>Hexapoda</taxon>
        <taxon>Insecta</taxon>
        <taxon>Pterygota</taxon>
        <taxon>Neoptera</taxon>
        <taxon>Endopterygota</taxon>
        <taxon>Lepidoptera</taxon>
        <taxon>Glossata</taxon>
        <taxon>Ditrysia</taxon>
        <taxon>Pyraloidea</taxon>
        <taxon>Crambidae</taxon>
        <taxon>Pyraustinae</taxon>
        <taxon>Loxostege</taxon>
    </lineage>
</organism>
<reference evidence="6 7" key="1">
    <citation type="submission" date="2024-06" db="EMBL/GenBank/DDBJ databases">
        <title>A chromosome-level genome assembly of beet webworm, Loxostege sticticalis.</title>
        <authorList>
            <person name="Zhang Y."/>
        </authorList>
    </citation>
    <scope>NUCLEOTIDE SEQUENCE [LARGE SCALE GENOMIC DNA]</scope>
    <source>
        <strain evidence="6">AQ026</strain>
        <tissue evidence="6">Whole body</tissue>
    </source>
</reference>
<accession>A0ABR3HT30</accession>
<keyword evidence="2" id="KW-0863">Zinc-finger</keyword>
<keyword evidence="7" id="KW-1185">Reference proteome</keyword>
<evidence type="ECO:0000256" key="1">
    <source>
        <dbReference type="ARBA" id="ARBA00022723"/>
    </source>
</evidence>
<dbReference type="EMBL" id="JBEUOH010000014">
    <property type="protein sequence ID" value="KAL0879715.1"/>
    <property type="molecule type" value="Genomic_DNA"/>
</dbReference>
<sequence>MSQCKILKSTRGGDMLVLDGYSYHLNKREGNKYYWRCVKKKTAHCGVTLSTIYEDNEHKVLKQNIDHGHIPSPEKEIKLKLMTTLKERANSSMDAPTQIIQRCIQDVPTTSAPHLPNKAAMRVIIQRARNKNLPKLPTSISEVIIPEEYSKINNNQFLVGHYTYEGESVIVFSTNENMRLISSATFLIMDGTFQCCPLPFTQIYTIHAKVGTCDEVSQFLPLVFGLLSHKTEHCYRIFLELVKNYIQNHISKKLKPQIIITDFETAAINAVKSVFPKSSNKLCFFHLTQSIWRHIQSAGLAKRYGNDCVFAHKLRHLAALAFLEPAEISEAFQIVKEEIIPEEAEEVLKWFEKYYVNGSLLTVKTGSSTKLIVKHKPPQFPPHMWSVHESYISCIPMTQNSLESGHNRFNVLLNRRRWNIYQTINEFAKEQKNNECVMERLNSSEPATKKRKSGNNYNERLRVHFNNKSEMSLKSFLSGLAHICYLKT</sequence>
<gene>
    <name evidence="6" type="ORF">ABMA27_003429</name>
</gene>
<feature type="domain" description="FLYWCH-type" evidence="4">
    <location>
        <begin position="7"/>
        <end position="69"/>
    </location>
</feature>
<evidence type="ECO:0000256" key="2">
    <source>
        <dbReference type="ARBA" id="ARBA00022771"/>
    </source>
</evidence>
<dbReference type="InterPro" id="IPR018289">
    <property type="entry name" value="MULE_transposase_dom"/>
</dbReference>
<evidence type="ECO:0000259" key="4">
    <source>
        <dbReference type="Pfam" id="PF04500"/>
    </source>
</evidence>
<proteinExistence type="predicted"/>
<dbReference type="InterPro" id="IPR007588">
    <property type="entry name" value="Znf_FLYWCH"/>
</dbReference>
<evidence type="ECO:0000256" key="3">
    <source>
        <dbReference type="ARBA" id="ARBA00022833"/>
    </source>
</evidence>
<dbReference type="Pfam" id="PF04500">
    <property type="entry name" value="FLYWCH"/>
    <property type="match status" value="1"/>
</dbReference>
<name>A0ABR3HT30_LOXSC</name>
<evidence type="ECO:0008006" key="8">
    <source>
        <dbReference type="Google" id="ProtNLM"/>
    </source>
</evidence>
<feature type="domain" description="MULE transposase" evidence="5">
    <location>
        <begin position="188"/>
        <end position="289"/>
    </location>
</feature>